<dbReference type="EMBL" id="OB660037">
    <property type="protein sequence ID" value="CAD7222207.1"/>
    <property type="molecule type" value="Genomic_DNA"/>
</dbReference>
<accession>A0A7R8ZJY8</accession>
<dbReference type="InterPro" id="IPR016186">
    <property type="entry name" value="C-type_lectin-like/link_sf"/>
</dbReference>
<reference evidence="3" key="1">
    <citation type="submission" date="2020-11" db="EMBL/GenBank/DDBJ databases">
        <authorList>
            <person name="Tran Van P."/>
        </authorList>
    </citation>
    <scope>NUCLEOTIDE SEQUENCE</scope>
</reference>
<feature type="chain" id="PRO_5043490206" evidence="2">
    <location>
        <begin position="22"/>
        <end position="302"/>
    </location>
</feature>
<name>A0A7R8ZJY8_9CRUS</name>
<proteinExistence type="predicted"/>
<evidence type="ECO:0000256" key="1">
    <source>
        <dbReference type="SAM" id="MobiDB-lite"/>
    </source>
</evidence>
<evidence type="ECO:0000256" key="2">
    <source>
        <dbReference type="SAM" id="SignalP"/>
    </source>
</evidence>
<dbReference type="Gene3D" id="3.10.100.10">
    <property type="entry name" value="Mannose-Binding Protein A, subunit A"/>
    <property type="match status" value="1"/>
</dbReference>
<dbReference type="SUPFAM" id="SSF56436">
    <property type="entry name" value="C-type lectin-like"/>
    <property type="match status" value="1"/>
</dbReference>
<gene>
    <name evidence="3" type="ORF">CTOB1V02_LOCUS222</name>
</gene>
<protein>
    <submittedName>
        <fullName evidence="3">Uncharacterized protein</fullName>
    </submittedName>
</protein>
<keyword evidence="2" id="KW-0732">Signal</keyword>
<feature type="signal peptide" evidence="2">
    <location>
        <begin position="1"/>
        <end position="21"/>
    </location>
</feature>
<sequence>MVYYLLQVSLLALVLGTYVGADDPPPGAANDDLSPGSFLAGDDDKKKAEFSGDDDGGDDGKDDAGEDKPDDKPDGDDDEDKEKKDDKDKEEKPLPPGTEIWIGAHFMQNGFRWNENGKPLGHLLHRFWEQAQPEYNGGSAVTINCDSESVKPHLKRHERSAGNSSFYSDGVWYHCAPPFKPHFYTCIHIVKKVHLPFFEANQFCKYLPSSEEYKSGLLKVENPEQIKLLTNHLKKNYGDCGEVKGHKIDGEESEISDPWIGVCYTYDDFRWNSNDQLVHTFNWVGNHSTIQSGGVALNCEEK</sequence>
<organism evidence="3">
    <name type="scientific">Cyprideis torosa</name>
    <dbReference type="NCBI Taxonomy" id="163714"/>
    <lineage>
        <taxon>Eukaryota</taxon>
        <taxon>Metazoa</taxon>
        <taxon>Ecdysozoa</taxon>
        <taxon>Arthropoda</taxon>
        <taxon>Crustacea</taxon>
        <taxon>Oligostraca</taxon>
        <taxon>Ostracoda</taxon>
        <taxon>Podocopa</taxon>
        <taxon>Podocopida</taxon>
        <taxon>Cytherocopina</taxon>
        <taxon>Cytheroidea</taxon>
        <taxon>Cytherideidae</taxon>
        <taxon>Cyprideis</taxon>
    </lineage>
</organism>
<feature type="compositionally biased region" description="Basic and acidic residues" evidence="1">
    <location>
        <begin position="81"/>
        <end position="93"/>
    </location>
</feature>
<evidence type="ECO:0000313" key="3">
    <source>
        <dbReference type="EMBL" id="CAD7222207.1"/>
    </source>
</evidence>
<dbReference type="AlphaFoldDB" id="A0A7R8ZJY8"/>
<feature type="region of interest" description="Disordered" evidence="1">
    <location>
        <begin position="21"/>
        <end position="99"/>
    </location>
</feature>
<feature type="compositionally biased region" description="Basic and acidic residues" evidence="1">
    <location>
        <begin position="58"/>
        <end position="72"/>
    </location>
</feature>
<dbReference type="InterPro" id="IPR016187">
    <property type="entry name" value="CTDL_fold"/>
</dbReference>